<dbReference type="InterPro" id="IPR000868">
    <property type="entry name" value="Isochorismatase-like_dom"/>
</dbReference>
<feature type="domain" description="Isochorismatase-like" evidence="2">
    <location>
        <begin position="35"/>
        <end position="217"/>
    </location>
</feature>
<dbReference type="InterPro" id="IPR050272">
    <property type="entry name" value="Isochorismatase-like_hydrls"/>
</dbReference>
<dbReference type="OrthoDB" id="7500697at2"/>
<accession>A0A286GGW6</accession>
<dbReference type="AlphaFoldDB" id="A0A286GGW6"/>
<keyword evidence="4" id="KW-1185">Reference proteome</keyword>
<dbReference type="Pfam" id="PF00857">
    <property type="entry name" value="Isochorismatase"/>
    <property type="match status" value="1"/>
</dbReference>
<dbReference type="EMBL" id="OCNK01000001">
    <property type="protein sequence ID" value="SOD94761.1"/>
    <property type="molecule type" value="Genomic_DNA"/>
</dbReference>
<proteinExistence type="predicted"/>
<dbReference type="InterPro" id="IPR036380">
    <property type="entry name" value="Isochorismatase-like_sf"/>
</dbReference>
<dbReference type="PANTHER" id="PTHR43540:SF1">
    <property type="entry name" value="ISOCHORISMATASE HYDROLASE"/>
    <property type="match status" value="1"/>
</dbReference>
<dbReference type="RefSeq" id="WP_097182716.1">
    <property type="nucleotide sequence ID" value="NZ_OCNK01000001.1"/>
</dbReference>
<evidence type="ECO:0000313" key="3">
    <source>
        <dbReference type="EMBL" id="SOD94761.1"/>
    </source>
</evidence>
<dbReference type="Gene3D" id="3.40.50.850">
    <property type="entry name" value="Isochorismatase-like"/>
    <property type="match status" value="1"/>
</dbReference>
<organism evidence="3 4">
    <name type="scientific">Blastococcus haudaquaticus</name>
    <dbReference type="NCBI Taxonomy" id="1938745"/>
    <lineage>
        <taxon>Bacteria</taxon>
        <taxon>Bacillati</taxon>
        <taxon>Actinomycetota</taxon>
        <taxon>Actinomycetes</taxon>
        <taxon>Geodermatophilales</taxon>
        <taxon>Geodermatophilaceae</taxon>
        <taxon>Blastococcus</taxon>
    </lineage>
</organism>
<reference evidence="4" key="1">
    <citation type="submission" date="2017-09" db="EMBL/GenBank/DDBJ databases">
        <authorList>
            <person name="Varghese N."/>
            <person name="Submissions S."/>
        </authorList>
    </citation>
    <scope>NUCLEOTIDE SEQUENCE [LARGE SCALE GENOMIC DNA]</scope>
    <source>
        <strain evidence="4">DSM 44270</strain>
    </source>
</reference>
<evidence type="ECO:0000259" key="2">
    <source>
        <dbReference type="Pfam" id="PF00857"/>
    </source>
</evidence>
<keyword evidence="1" id="KW-0378">Hydrolase</keyword>
<name>A0A286GGW6_9ACTN</name>
<gene>
    <name evidence="3" type="ORF">SAMN06272739_0984</name>
</gene>
<protein>
    <submittedName>
        <fullName evidence="3">Nicotinamidase-related amidase</fullName>
    </submittedName>
</protein>
<evidence type="ECO:0000256" key="1">
    <source>
        <dbReference type="ARBA" id="ARBA00022801"/>
    </source>
</evidence>
<dbReference type="GO" id="GO:0016787">
    <property type="term" value="F:hydrolase activity"/>
    <property type="evidence" value="ECO:0007669"/>
    <property type="project" value="UniProtKB-KW"/>
</dbReference>
<dbReference type="SUPFAM" id="SSF52499">
    <property type="entry name" value="Isochorismatase-like hydrolases"/>
    <property type="match status" value="1"/>
</dbReference>
<dbReference type="Proteomes" id="UP000219482">
    <property type="component" value="Unassembled WGS sequence"/>
</dbReference>
<evidence type="ECO:0000313" key="4">
    <source>
        <dbReference type="Proteomes" id="UP000219482"/>
    </source>
</evidence>
<sequence length="229" mass="24858">MEPQYERHCWDDVIGDDERLVMTRYRPRPPGRRPALLLIDCYRKVFGDRPQPLAEAIEKFPSSCGLAGWAALPHLEELLTRARAAGVPVLHTTGDARVGVPGGGVTQRAPVPGHDDAAGLEFVEPLRPREGEIVVRKSCASAFFGTPLATWLRDLDVDTLVVAGETTSGCVRATTVDACSAGYRVVVVEEATFDRSPLSHKMSLFDLSLKYASVVHTDRALQVLDAGPG</sequence>
<dbReference type="PANTHER" id="PTHR43540">
    <property type="entry name" value="PEROXYUREIDOACRYLATE/UREIDOACRYLATE AMIDOHYDROLASE-RELATED"/>
    <property type="match status" value="1"/>
</dbReference>